<keyword evidence="3 5" id="KW-0863">Zinc-finger</keyword>
<dbReference type="InterPro" id="IPR018289">
    <property type="entry name" value="MULE_transposase_dom"/>
</dbReference>
<name>A0A6P9DSV8_JUGRE</name>
<keyword evidence="9" id="KW-1185">Reference proteome</keyword>
<comment type="similarity">
    <text evidence="1 6">Belongs to the FHY3/FAR1 family.</text>
</comment>
<dbReference type="OrthoDB" id="1927586at2759"/>
<feature type="domain" description="SWIM-type" evidence="8">
    <location>
        <begin position="562"/>
        <end position="598"/>
    </location>
</feature>
<dbReference type="KEGG" id="jre:109010806"/>
<reference evidence="10" key="1">
    <citation type="submission" date="2025-08" db="UniProtKB">
        <authorList>
            <consortium name="RefSeq"/>
        </authorList>
    </citation>
    <scope>IDENTIFICATION</scope>
    <source>
        <tissue evidence="10">Leaves</tissue>
    </source>
</reference>
<dbReference type="RefSeq" id="XP_035538495.1">
    <property type="nucleotide sequence ID" value="XM_035682602.1"/>
</dbReference>
<protein>
    <recommendedName>
        <fullName evidence="6">Protein FAR1-RELATED SEQUENCE</fullName>
    </recommendedName>
</protein>
<evidence type="ECO:0000313" key="10">
    <source>
        <dbReference type="RefSeq" id="XP_035538495.1"/>
    </source>
</evidence>
<keyword evidence="4 6" id="KW-0862">Zinc</keyword>
<dbReference type="GO" id="GO:0005634">
    <property type="term" value="C:nucleus"/>
    <property type="evidence" value="ECO:0007669"/>
    <property type="project" value="UniProtKB-SubCell"/>
</dbReference>
<dbReference type="Pfam" id="PF04434">
    <property type="entry name" value="SWIM"/>
    <property type="match status" value="1"/>
</dbReference>
<organism evidence="9 10">
    <name type="scientific">Juglans regia</name>
    <name type="common">English walnut</name>
    <dbReference type="NCBI Taxonomy" id="51240"/>
    <lineage>
        <taxon>Eukaryota</taxon>
        <taxon>Viridiplantae</taxon>
        <taxon>Streptophyta</taxon>
        <taxon>Embryophyta</taxon>
        <taxon>Tracheophyta</taxon>
        <taxon>Spermatophyta</taxon>
        <taxon>Magnoliopsida</taxon>
        <taxon>eudicotyledons</taxon>
        <taxon>Gunneridae</taxon>
        <taxon>Pentapetalae</taxon>
        <taxon>rosids</taxon>
        <taxon>fabids</taxon>
        <taxon>Fagales</taxon>
        <taxon>Juglandaceae</taxon>
        <taxon>Juglans</taxon>
    </lineage>
</organism>
<evidence type="ECO:0000256" key="4">
    <source>
        <dbReference type="ARBA" id="ARBA00022833"/>
    </source>
</evidence>
<evidence type="ECO:0000256" key="5">
    <source>
        <dbReference type="PROSITE-ProRule" id="PRU00325"/>
    </source>
</evidence>
<dbReference type="GO" id="GO:0006355">
    <property type="term" value="P:regulation of DNA-templated transcription"/>
    <property type="evidence" value="ECO:0007669"/>
    <property type="project" value="UniProtKB-UniRule"/>
</dbReference>
<sequence length="777" mass="88861">MAESSSFGVAEEPIYNVDSDELEAESEDVQCDVNEDSVNVEDGVNVIPSSSSGPLEPFIGMVFEEVEDAQAFYKAYARRQGFAIRTNHTRLSKDDKTLCAVDYVCTREGFRRVSRKDIDRIVPEPAETKIGCKAIMGIKKDGEKWIVTKFVVGHNHILLTPRSTSFLRGHRGVTKVQKKLIMTLNESGVPTRKIMSVLSKDAGGEFNVGCIGKDVENYLGTKRRKIFEEGDAQRLYSYFLDRQLREPGFVFSMQVDNDGCMGSCFWADARSRAAYQYFGDVVTFDATYLTNIYKMPFVPFSGVNHHHQTIMFGCALLVNETAESYTWLLRTWQEAMLGRAPSTIITDDDKAMAKAIIEVLPNTTHRLCLWHILQKFPEHLAHVYNKFPNFQKDFHHCIHETITTDEFEEEWAMIVVKYGLGENTWLQNLYSRRDMWVPAYLRSIFCAGMSTTQRSESMNKFFKDYVRSSTLVSDFVHQYEKAIDARYFKEKEKGVRTKSTRAIMKTPFKIEEEAATVYTRKSFMIFQDELFNSLRYRAKKLYVSGEVKTYGVTVHGKETPLYHVTLSGDEGHATCTCHMWEFMGILCKHILCVFGKKAKLNILPQHYVLDRWTINAKSRPIPAIPCSDNQVHQVQDEPTMRKNKSMILLYDIVELASQSAEKHNHFTLALEKVQKELLAMEDNIQCSQTVPTNDDQIFRSQVISNFSQTVQDPPQVPTKGRPKSLRSKNPKETQNTKKRRCSICKNEGHTKNNCPSVRHIGSTTANISEHLDSSLQI</sequence>
<dbReference type="InterPro" id="IPR036875">
    <property type="entry name" value="Znf_CCHC_sf"/>
</dbReference>
<dbReference type="PANTHER" id="PTHR31669:SF293">
    <property type="entry name" value="PROTEIN FAR1-RELATED SEQUENCE"/>
    <property type="match status" value="1"/>
</dbReference>
<dbReference type="GO" id="GO:0008270">
    <property type="term" value="F:zinc ion binding"/>
    <property type="evidence" value="ECO:0007669"/>
    <property type="project" value="UniProtKB-UniRule"/>
</dbReference>
<evidence type="ECO:0000256" key="3">
    <source>
        <dbReference type="ARBA" id="ARBA00022771"/>
    </source>
</evidence>
<dbReference type="Proteomes" id="UP000235220">
    <property type="component" value="Chromosome 11"/>
</dbReference>
<keyword evidence="2 6" id="KW-0479">Metal-binding</keyword>
<proteinExistence type="inferred from homology"/>
<comment type="subcellular location">
    <subcellularLocation>
        <location evidence="6">Nucleus</location>
    </subcellularLocation>
</comment>
<evidence type="ECO:0000256" key="1">
    <source>
        <dbReference type="ARBA" id="ARBA00005889"/>
    </source>
</evidence>
<evidence type="ECO:0000256" key="7">
    <source>
        <dbReference type="SAM" id="MobiDB-lite"/>
    </source>
</evidence>
<dbReference type="PANTHER" id="PTHR31669">
    <property type="entry name" value="PROTEIN FAR1-RELATED SEQUENCE 10-RELATED"/>
    <property type="match status" value="1"/>
</dbReference>
<evidence type="ECO:0000259" key="8">
    <source>
        <dbReference type="PROSITE" id="PS50966"/>
    </source>
</evidence>
<evidence type="ECO:0000256" key="2">
    <source>
        <dbReference type="ARBA" id="ARBA00022723"/>
    </source>
</evidence>
<accession>A0A6P9DSV8</accession>
<comment type="function">
    <text evidence="6">Putative transcription activator involved in regulating light control of development.</text>
</comment>
<dbReference type="PROSITE" id="PS50966">
    <property type="entry name" value="ZF_SWIM"/>
    <property type="match status" value="1"/>
</dbReference>
<dbReference type="AlphaFoldDB" id="A0A6P9DSV8"/>
<evidence type="ECO:0000256" key="6">
    <source>
        <dbReference type="RuleBase" id="RU367018"/>
    </source>
</evidence>
<dbReference type="InterPro" id="IPR007527">
    <property type="entry name" value="Znf_SWIM"/>
</dbReference>
<dbReference type="InterPro" id="IPR004330">
    <property type="entry name" value="FAR1_DNA_bnd_dom"/>
</dbReference>
<feature type="region of interest" description="Disordered" evidence="7">
    <location>
        <begin position="706"/>
        <end position="756"/>
    </location>
</feature>
<gene>
    <name evidence="10" type="primary">LOC109010806</name>
</gene>
<dbReference type="SUPFAM" id="SSF57756">
    <property type="entry name" value="Retrovirus zinc finger-like domains"/>
    <property type="match status" value="1"/>
</dbReference>
<dbReference type="InterPro" id="IPR006564">
    <property type="entry name" value="Znf_PMZ"/>
</dbReference>
<dbReference type="InterPro" id="IPR031052">
    <property type="entry name" value="FHY3/FAR1"/>
</dbReference>
<feature type="region of interest" description="Disordered" evidence="7">
    <location>
        <begin position="1"/>
        <end position="21"/>
    </location>
</feature>
<keyword evidence="6" id="KW-0539">Nucleus</keyword>
<evidence type="ECO:0000313" key="9">
    <source>
        <dbReference type="Proteomes" id="UP000235220"/>
    </source>
</evidence>
<dbReference type="Pfam" id="PF03101">
    <property type="entry name" value="FAR1"/>
    <property type="match status" value="1"/>
</dbReference>
<dbReference type="SMART" id="SM00575">
    <property type="entry name" value="ZnF_PMZ"/>
    <property type="match status" value="1"/>
</dbReference>
<dbReference type="GO" id="GO:0003676">
    <property type="term" value="F:nucleic acid binding"/>
    <property type="evidence" value="ECO:0007669"/>
    <property type="project" value="InterPro"/>
</dbReference>
<dbReference type="InParanoid" id="A0A6P9DSV8"/>
<dbReference type="Pfam" id="PF10551">
    <property type="entry name" value="MULE"/>
    <property type="match status" value="1"/>
</dbReference>
<dbReference type="GeneID" id="109010806"/>